<organism evidence="2 3">
    <name type="scientific">Roseibium aggregatum</name>
    <dbReference type="NCBI Taxonomy" id="187304"/>
    <lineage>
        <taxon>Bacteria</taxon>
        <taxon>Pseudomonadati</taxon>
        <taxon>Pseudomonadota</taxon>
        <taxon>Alphaproteobacteria</taxon>
        <taxon>Hyphomicrobiales</taxon>
        <taxon>Stappiaceae</taxon>
        <taxon>Roseibium</taxon>
    </lineage>
</organism>
<dbReference type="GO" id="GO:0030151">
    <property type="term" value="F:molybdenum ion binding"/>
    <property type="evidence" value="ECO:0007669"/>
    <property type="project" value="InterPro"/>
</dbReference>
<dbReference type="InterPro" id="IPR052353">
    <property type="entry name" value="Benzoxazolinone_Detox_Enz"/>
</dbReference>
<dbReference type="AlphaFoldDB" id="A0A0M6Y3U0"/>
<evidence type="ECO:0000313" key="3">
    <source>
        <dbReference type="Proteomes" id="UP000048926"/>
    </source>
</evidence>
<dbReference type="InterPro" id="IPR011037">
    <property type="entry name" value="Pyrv_Knase-like_insert_dom_sf"/>
</dbReference>
<dbReference type="EMBL" id="CXST01000001">
    <property type="protein sequence ID" value="CTQ43671.1"/>
    <property type="molecule type" value="Genomic_DNA"/>
</dbReference>
<reference evidence="3" key="1">
    <citation type="submission" date="2015-07" db="EMBL/GenBank/DDBJ databases">
        <authorList>
            <person name="Rodrigo-Torres Lidia"/>
            <person name="Arahal R.David."/>
        </authorList>
    </citation>
    <scope>NUCLEOTIDE SEQUENCE [LARGE SCALE GENOMIC DNA]</scope>
    <source>
        <strain evidence="3">CECT 4801</strain>
    </source>
</reference>
<dbReference type="STRING" id="187304.B0E33_19415"/>
<dbReference type="InterPro" id="IPR005302">
    <property type="entry name" value="MoCF_Sase_C"/>
</dbReference>
<dbReference type="GO" id="GO:0030170">
    <property type="term" value="F:pyridoxal phosphate binding"/>
    <property type="evidence" value="ECO:0007669"/>
    <property type="project" value="InterPro"/>
</dbReference>
<sequence length="228" mass="25539">MTANARIVSLFTGEPEHRWEGKEPSAIRKTHADGILQVSSTGITTDRQADLSVHGGPEKALHIYPSEHYAHWRDAFPDKAEIYQPGGFGENIASEGFTEEDLCIGDILSAGTVRMQISQGRQPCWKLNMHTDNPTQAAHFQKTGRTGWYFRVLQEGSFQAGDELTVVERPCPDWNLREVIHARFNPRLDPAVAKALSELEELAEPWRVSFAKKADPAFQEDTSKRLNG</sequence>
<dbReference type="Proteomes" id="UP000048926">
    <property type="component" value="Unassembled WGS sequence"/>
</dbReference>
<evidence type="ECO:0000259" key="1">
    <source>
        <dbReference type="PROSITE" id="PS51340"/>
    </source>
</evidence>
<dbReference type="SUPFAM" id="SSF50800">
    <property type="entry name" value="PK beta-barrel domain-like"/>
    <property type="match status" value="1"/>
</dbReference>
<proteinExistence type="predicted"/>
<dbReference type="OrthoDB" id="9786134at2"/>
<dbReference type="Gene3D" id="2.40.33.20">
    <property type="entry name" value="PK beta-barrel domain-like"/>
    <property type="match status" value="1"/>
</dbReference>
<dbReference type="PANTHER" id="PTHR30212:SF2">
    <property type="entry name" value="PROTEIN YIIM"/>
    <property type="match status" value="1"/>
</dbReference>
<name>A0A0M6Y3U0_9HYPH</name>
<dbReference type="InterPro" id="IPR005163">
    <property type="entry name" value="Tri_helical_YiiM-like"/>
</dbReference>
<dbReference type="RefSeq" id="WP_055655894.1">
    <property type="nucleotide sequence ID" value="NZ_CXST01000001.1"/>
</dbReference>
<dbReference type="Pfam" id="PF03475">
    <property type="entry name" value="YiiM_3-alpha"/>
    <property type="match status" value="1"/>
</dbReference>
<dbReference type="Pfam" id="PF03473">
    <property type="entry name" value="MOSC"/>
    <property type="match status" value="1"/>
</dbReference>
<feature type="domain" description="MOSC" evidence="1">
    <location>
        <begin position="5"/>
        <end position="167"/>
    </location>
</feature>
<protein>
    <submittedName>
        <fullName evidence="2">6-N-hydroxylaminopurine resistance protein</fullName>
    </submittedName>
</protein>
<dbReference type="PROSITE" id="PS51340">
    <property type="entry name" value="MOSC"/>
    <property type="match status" value="1"/>
</dbReference>
<dbReference type="GO" id="GO:0003824">
    <property type="term" value="F:catalytic activity"/>
    <property type="evidence" value="ECO:0007669"/>
    <property type="project" value="InterPro"/>
</dbReference>
<dbReference type="PANTHER" id="PTHR30212">
    <property type="entry name" value="PROTEIN YIIM"/>
    <property type="match status" value="1"/>
</dbReference>
<gene>
    <name evidence="2" type="ORF">LAL4801_02111</name>
</gene>
<accession>A0A0M6Y3U0</accession>
<evidence type="ECO:0000313" key="2">
    <source>
        <dbReference type="EMBL" id="CTQ43671.1"/>
    </source>
</evidence>
<keyword evidence="3" id="KW-1185">Reference proteome</keyword>